<dbReference type="GO" id="GO:0005737">
    <property type="term" value="C:cytoplasm"/>
    <property type="evidence" value="ECO:0007669"/>
    <property type="project" value="TreeGrafter"/>
</dbReference>
<dbReference type="Pfam" id="PF13793">
    <property type="entry name" value="Pribosyltran_N"/>
    <property type="match status" value="1"/>
</dbReference>
<dbReference type="Proteomes" id="UP000176609">
    <property type="component" value="Unassembled WGS sequence"/>
</dbReference>
<evidence type="ECO:0000256" key="5">
    <source>
        <dbReference type="ARBA" id="ARBA00022741"/>
    </source>
</evidence>
<keyword evidence="5" id="KW-0547">Nucleotide-binding</keyword>
<evidence type="ECO:0000256" key="1">
    <source>
        <dbReference type="ARBA" id="ARBA00013247"/>
    </source>
</evidence>
<dbReference type="GO" id="GO:0016301">
    <property type="term" value="F:kinase activity"/>
    <property type="evidence" value="ECO:0007669"/>
    <property type="project" value="UniProtKB-KW"/>
</dbReference>
<dbReference type="EMBL" id="MFJR01000007">
    <property type="protein sequence ID" value="OGG27025.1"/>
    <property type="molecule type" value="Genomic_DNA"/>
</dbReference>
<dbReference type="AlphaFoldDB" id="A0A1F6AQR9"/>
<keyword evidence="6" id="KW-0418">Kinase</keyword>
<accession>A0A1F6AQR9</accession>
<evidence type="ECO:0000256" key="3">
    <source>
        <dbReference type="ARBA" id="ARBA00022723"/>
    </source>
</evidence>
<feature type="domain" description="Ribose-phosphate pyrophosphokinase N-terminal" evidence="10">
    <location>
        <begin position="5"/>
        <end position="119"/>
    </location>
</feature>
<keyword evidence="4" id="KW-0545">Nucleotide biosynthesis</keyword>
<dbReference type="EC" id="2.7.6.1" evidence="1"/>
<dbReference type="GO" id="GO:0004749">
    <property type="term" value="F:ribose phosphate diphosphokinase activity"/>
    <property type="evidence" value="ECO:0007669"/>
    <property type="project" value="UniProtKB-EC"/>
</dbReference>
<evidence type="ECO:0000256" key="4">
    <source>
        <dbReference type="ARBA" id="ARBA00022727"/>
    </source>
</evidence>
<dbReference type="NCBIfam" id="TIGR01251">
    <property type="entry name" value="ribP_PPkin"/>
    <property type="match status" value="1"/>
</dbReference>
<dbReference type="FunFam" id="3.40.50.2020:FF:000007">
    <property type="entry name" value="Ribose-phosphate pyrophosphokinase"/>
    <property type="match status" value="1"/>
</dbReference>
<dbReference type="Pfam" id="PF14572">
    <property type="entry name" value="Pribosyl_synth"/>
    <property type="match status" value="1"/>
</dbReference>
<evidence type="ECO:0000256" key="9">
    <source>
        <dbReference type="ARBA" id="ARBA00049535"/>
    </source>
</evidence>
<dbReference type="NCBIfam" id="NF002320">
    <property type="entry name" value="PRK01259.1"/>
    <property type="match status" value="1"/>
</dbReference>
<evidence type="ECO:0000313" key="11">
    <source>
        <dbReference type="EMBL" id="OGG27025.1"/>
    </source>
</evidence>
<reference evidence="11 12" key="1">
    <citation type="journal article" date="2016" name="Nat. Commun.">
        <title>Thousands of microbial genomes shed light on interconnected biogeochemical processes in an aquifer system.</title>
        <authorList>
            <person name="Anantharaman K."/>
            <person name="Brown C.T."/>
            <person name="Hug L.A."/>
            <person name="Sharon I."/>
            <person name="Castelle C.J."/>
            <person name="Probst A.J."/>
            <person name="Thomas B.C."/>
            <person name="Singh A."/>
            <person name="Wilkins M.J."/>
            <person name="Karaoz U."/>
            <person name="Brodie E.L."/>
            <person name="Williams K.H."/>
            <person name="Hubbard S.S."/>
            <person name="Banfield J.F."/>
        </authorList>
    </citation>
    <scope>NUCLEOTIDE SEQUENCE [LARGE SCALE GENOMIC DNA]</scope>
</reference>
<evidence type="ECO:0000256" key="7">
    <source>
        <dbReference type="ARBA" id="ARBA00022840"/>
    </source>
</evidence>
<evidence type="ECO:0000256" key="8">
    <source>
        <dbReference type="ARBA" id="ARBA00022842"/>
    </source>
</evidence>
<dbReference type="CDD" id="cd06223">
    <property type="entry name" value="PRTases_typeI"/>
    <property type="match status" value="1"/>
</dbReference>
<dbReference type="SMART" id="SM01400">
    <property type="entry name" value="Pribosyltran_N"/>
    <property type="match status" value="1"/>
</dbReference>
<dbReference type="SUPFAM" id="SSF53271">
    <property type="entry name" value="PRTase-like"/>
    <property type="match status" value="2"/>
</dbReference>
<name>A0A1F6AQR9_9BACT</name>
<comment type="caution">
    <text evidence="11">The sequence shown here is derived from an EMBL/GenBank/DDBJ whole genome shotgun (WGS) entry which is preliminary data.</text>
</comment>
<dbReference type="GO" id="GO:0005524">
    <property type="term" value="F:ATP binding"/>
    <property type="evidence" value="ECO:0007669"/>
    <property type="project" value="UniProtKB-KW"/>
</dbReference>
<dbReference type="GO" id="GO:0002189">
    <property type="term" value="C:ribose phosphate diphosphokinase complex"/>
    <property type="evidence" value="ECO:0007669"/>
    <property type="project" value="TreeGrafter"/>
</dbReference>
<keyword evidence="8" id="KW-0460">Magnesium</keyword>
<dbReference type="InterPro" id="IPR000836">
    <property type="entry name" value="PRTase_dom"/>
</dbReference>
<evidence type="ECO:0000256" key="2">
    <source>
        <dbReference type="ARBA" id="ARBA00022679"/>
    </source>
</evidence>
<keyword evidence="3" id="KW-0479">Metal-binding</keyword>
<dbReference type="GO" id="GO:0006015">
    <property type="term" value="P:5-phosphoribose 1-diphosphate biosynthetic process"/>
    <property type="evidence" value="ECO:0007669"/>
    <property type="project" value="TreeGrafter"/>
</dbReference>
<gene>
    <name evidence="11" type="ORF">A2960_02670</name>
</gene>
<dbReference type="Gene3D" id="3.40.50.2020">
    <property type="match status" value="2"/>
</dbReference>
<dbReference type="PANTHER" id="PTHR10210">
    <property type="entry name" value="RIBOSE-PHOSPHATE DIPHOSPHOKINASE FAMILY MEMBER"/>
    <property type="match status" value="1"/>
</dbReference>
<proteinExistence type="predicted"/>
<keyword evidence="2" id="KW-0808">Transferase</keyword>
<sequence>MVPLILSGNANPKLAAEIAQNLGKSLGKVEIVRFADSECRVRVEEEVEEKDVFLIQSLSDPVDEHLMELLLMGDAVKRGEARKIIAVLPYHGYARQDRIHREGECLSSAVVAKLIESVGIDKLITVELHNENILGFFKIPVIHLSGLSIFRPLVEEIKNDVVIVTPDAGALKRSQKFAEGLDMPLALIEKKRDLDHPHKIVSMRVVGDVTNKTAIIVDDVIVTGGTLVNAAHLLKQKGAKQVIACATHADFVGGADKILQDSPVDKVWVTDTIPVAQELQFPKLKILSIASTIASQINKMIK</sequence>
<evidence type="ECO:0000313" key="12">
    <source>
        <dbReference type="Proteomes" id="UP000176609"/>
    </source>
</evidence>
<evidence type="ECO:0000256" key="6">
    <source>
        <dbReference type="ARBA" id="ARBA00022777"/>
    </source>
</evidence>
<dbReference type="GO" id="GO:0000287">
    <property type="term" value="F:magnesium ion binding"/>
    <property type="evidence" value="ECO:0007669"/>
    <property type="project" value="InterPro"/>
</dbReference>
<dbReference type="InterPro" id="IPR029099">
    <property type="entry name" value="Pribosyltran_N"/>
</dbReference>
<dbReference type="InterPro" id="IPR005946">
    <property type="entry name" value="Rib-P_diPkinase"/>
</dbReference>
<keyword evidence="7" id="KW-0067">ATP-binding</keyword>
<organism evidence="11 12">
    <name type="scientific">Candidatus Gottesmanbacteria bacterium RIFCSPLOWO2_01_FULL_39_12b</name>
    <dbReference type="NCBI Taxonomy" id="1798388"/>
    <lineage>
        <taxon>Bacteria</taxon>
        <taxon>Candidatus Gottesmaniibacteriota</taxon>
    </lineage>
</organism>
<dbReference type="GO" id="GO:0006164">
    <property type="term" value="P:purine nucleotide biosynthetic process"/>
    <property type="evidence" value="ECO:0007669"/>
    <property type="project" value="TreeGrafter"/>
</dbReference>
<evidence type="ECO:0000259" key="10">
    <source>
        <dbReference type="Pfam" id="PF13793"/>
    </source>
</evidence>
<comment type="catalytic activity">
    <reaction evidence="9">
        <text>D-ribose 5-phosphate + ATP = 5-phospho-alpha-D-ribose 1-diphosphate + AMP + H(+)</text>
        <dbReference type="Rhea" id="RHEA:15609"/>
        <dbReference type="ChEBI" id="CHEBI:15378"/>
        <dbReference type="ChEBI" id="CHEBI:30616"/>
        <dbReference type="ChEBI" id="CHEBI:58017"/>
        <dbReference type="ChEBI" id="CHEBI:78346"/>
        <dbReference type="ChEBI" id="CHEBI:456215"/>
        <dbReference type="EC" id="2.7.6.1"/>
    </reaction>
</comment>
<dbReference type="PANTHER" id="PTHR10210:SF32">
    <property type="entry name" value="RIBOSE-PHOSPHATE PYROPHOSPHOKINASE 2"/>
    <property type="match status" value="1"/>
</dbReference>
<dbReference type="InterPro" id="IPR029057">
    <property type="entry name" value="PRTase-like"/>
</dbReference>
<protein>
    <recommendedName>
        <fullName evidence="1">ribose-phosphate diphosphokinase</fullName>
        <ecNumber evidence="1">2.7.6.1</ecNumber>
    </recommendedName>
</protein>